<feature type="domain" description="Ubiquitin-like protease family profile" evidence="5">
    <location>
        <begin position="252"/>
        <end position="421"/>
    </location>
</feature>
<dbReference type="GO" id="GO:0080090">
    <property type="term" value="P:regulation of primary metabolic process"/>
    <property type="evidence" value="ECO:0007669"/>
    <property type="project" value="UniProtKB-ARBA"/>
</dbReference>
<dbReference type="AlphaFoldDB" id="A0A9J6FES9"/>
<dbReference type="PANTHER" id="PTHR12606:SF141">
    <property type="entry name" value="GH15225P-RELATED"/>
    <property type="match status" value="1"/>
</dbReference>
<comment type="caution">
    <text evidence="6">The sequence shown here is derived from an EMBL/GenBank/DDBJ whole genome shotgun (WGS) entry which is preliminary data.</text>
</comment>
<dbReference type="Gene3D" id="3.40.395.10">
    <property type="entry name" value="Adenoviral Proteinase, Chain A"/>
    <property type="match status" value="1"/>
</dbReference>
<keyword evidence="7" id="KW-1185">Reference proteome</keyword>
<dbReference type="SUPFAM" id="SSF54001">
    <property type="entry name" value="Cysteine proteinases"/>
    <property type="match status" value="1"/>
</dbReference>
<dbReference type="VEuPathDB" id="VectorBase:HLOH_058606"/>
<gene>
    <name evidence="6" type="ORF">HPB48_004596</name>
</gene>
<evidence type="ECO:0000256" key="3">
    <source>
        <dbReference type="ARBA" id="ARBA00022801"/>
    </source>
</evidence>
<comment type="similarity">
    <text evidence="1">Belongs to the peptidase C48 family.</text>
</comment>
<organism evidence="6 7">
    <name type="scientific">Haemaphysalis longicornis</name>
    <name type="common">Bush tick</name>
    <dbReference type="NCBI Taxonomy" id="44386"/>
    <lineage>
        <taxon>Eukaryota</taxon>
        <taxon>Metazoa</taxon>
        <taxon>Ecdysozoa</taxon>
        <taxon>Arthropoda</taxon>
        <taxon>Chelicerata</taxon>
        <taxon>Arachnida</taxon>
        <taxon>Acari</taxon>
        <taxon>Parasitiformes</taxon>
        <taxon>Ixodida</taxon>
        <taxon>Ixodoidea</taxon>
        <taxon>Ixodidae</taxon>
        <taxon>Haemaphysalinae</taxon>
        <taxon>Haemaphysalis</taxon>
    </lineage>
</organism>
<dbReference type="Pfam" id="PF02902">
    <property type="entry name" value="Peptidase_C48"/>
    <property type="match status" value="1"/>
</dbReference>
<evidence type="ECO:0000256" key="2">
    <source>
        <dbReference type="ARBA" id="ARBA00022670"/>
    </source>
</evidence>
<dbReference type="OrthoDB" id="6428410at2759"/>
<dbReference type="FunFam" id="3.40.395.10:FF:000001">
    <property type="entry name" value="Sentrin-specific protease 1"/>
    <property type="match status" value="1"/>
</dbReference>
<sequence>MSKWTVVPRSGAANESLPALPRAHAHIGTHRVKNASNTSRPGRRWMTKPEEVHLSDWKQWMSTEKVRSPTKAFFKPHCRRTATERIGVAVMSANNSTQEKRSRSQRGTRRAMMHKKRLTDSQKSVLYYTKLIKALKKRRKRQRQDGAETPGSDKWWKAIERLDPVKAYRVIKDLKTTTLNKLKVTDWFSELEKRLEKVGKKCVPKEKPITEASDDDSEGLDLPELTTPMLDEVTSVLEPEPASEVLVSGFRLNITRSDIGTLKDGNWLNDEVINFYLSLIMERSGTEEAKTAGWPRVYAFNTFFYLKLAASGYAAVRRWTRAIDLFAFDILLVPLHCTLHWCLAAVDFRKRTIHYYDSLMSKGDKMHFLLQLQSYVEEESLGKKNESIDWNPWELVIAEDTPQQTNTSDCGVFICQFSECLSRDAPLAFGQQHMPYFRKRMVYEVLHKAILSV</sequence>
<name>A0A9J6FES9_HAELO</name>
<dbReference type="GO" id="GO:0006508">
    <property type="term" value="P:proteolysis"/>
    <property type="evidence" value="ECO:0007669"/>
    <property type="project" value="UniProtKB-KW"/>
</dbReference>
<dbReference type="PANTHER" id="PTHR12606">
    <property type="entry name" value="SENTRIN/SUMO-SPECIFIC PROTEASE"/>
    <property type="match status" value="1"/>
</dbReference>
<evidence type="ECO:0000256" key="4">
    <source>
        <dbReference type="ARBA" id="ARBA00022807"/>
    </source>
</evidence>
<dbReference type="GO" id="GO:0016926">
    <property type="term" value="P:protein desumoylation"/>
    <property type="evidence" value="ECO:0007669"/>
    <property type="project" value="TreeGrafter"/>
</dbReference>
<evidence type="ECO:0000256" key="1">
    <source>
        <dbReference type="ARBA" id="ARBA00005234"/>
    </source>
</evidence>
<dbReference type="EMBL" id="JABSTR010000001">
    <property type="protein sequence ID" value="KAH9361461.1"/>
    <property type="molecule type" value="Genomic_DNA"/>
</dbReference>
<dbReference type="GO" id="GO:0005634">
    <property type="term" value="C:nucleus"/>
    <property type="evidence" value="ECO:0007669"/>
    <property type="project" value="TreeGrafter"/>
</dbReference>
<protein>
    <recommendedName>
        <fullName evidence="5">Ubiquitin-like protease family profile domain-containing protein</fullName>
    </recommendedName>
</protein>
<evidence type="ECO:0000313" key="7">
    <source>
        <dbReference type="Proteomes" id="UP000821853"/>
    </source>
</evidence>
<dbReference type="Proteomes" id="UP000821853">
    <property type="component" value="Chromosome 1"/>
</dbReference>
<proteinExistence type="inferred from homology"/>
<evidence type="ECO:0000313" key="6">
    <source>
        <dbReference type="EMBL" id="KAH9361461.1"/>
    </source>
</evidence>
<accession>A0A9J6FES9</accession>
<dbReference type="PROSITE" id="PS50600">
    <property type="entry name" value="ULP_PROTEASE"/>
    <property type="match status" value="1"/>
</dbReference>
<evidence type="ECO:0000259" key="5">
    <source>
        <dbReference type="PROSITE" id="PS50600"/>
    </source>
</evidence>
<keyword evidence="2" id="KW-0645">Protease</keyword>
<dbReference type="GO" id="GO:0060255">
    <property type="term" value="P:regulation of macromolecule metabolic process"/>
    <property type="evidence" value="ECO:0007669"/>
    <property type="project" value="UniProtKB-ARBA"/>
</dbReference>
<dbReference type="InterPro" id="IPR038765">
    <property type="entry name" value="Papain-like_cys_pep_sf"/>
</dbReference>
<keyword evidence="4" id="KW-0788">Thiol protease</keyword>
<reference evidence="6 7" key="1">
    <citation type="journal article" date="2020" name="Cell">
        <title>Large-Scale Comparative Analyses of Tick Genomes Elucidate Their Genetic Diversity and Vector Capacities.</title>
        <authorList>
            <consortium name="Tick Genome and Microbiome Consortium (TIGMIC)"/>
            <person name="Jia N."/>
            <person name="Wang J."/>
            <person name="Shi W."/>
            <person name="Du L."/>
            <person name="Sun Y."/>
            <person name="Zhan W."/>
            <person name="Jiang J.F."/>
            <person name="Wang Q."/>
            <person name="Zhang B."/>
            <person name="Ji P."/>
            <person name="Bell-Sakyi L."/>
            <person name="Cui X.M."/>
            <person name="Yuan T.T."/>
            <person name="Jiang B.G."/>
            <person name="Yang W.F."/>
            <person name="Lam T.T."/>
            <person name="Chang Q.C."/>
            <person name="Ding S.J."/>
            <person name="Wang X.J."/>
            <person name="Zhu J.G."/>
            <person name="Ruan X.D."/>
            <person name="Zhao L."/>
            <person name="Wei J.T."/>
            <person name="Ye R.Z."/>
            <person name="Que T.C."/>
            <person name="Du C.H."/>
            <person name="Zhou Y.H."/>
            <person name="Cheng J.X."/>
            <person name="Dai P.F."/>
            <person name="Guo W.B."/>
            <person name="Han X.H."/>
            <person name="Huang E.J."/>
            <person name="Li L.F."/>
            <person name="Wei W."/>
            <person name="Gao Y.C."/>
            <person name="Liu J.Z."/>
            <person name="Shao H.Z."/>
            <person name="Wang X."/>
            <person name="Wang C.C."/>
            <person name="Yang T.C."/>
            <person name="Huo Q.B."/>
            <person name="Li W."/>
            <person name="Chen H.Y."/>
            <person name="Chen S.E."/>
            <person name="Zhou L.G."/>
            <person name="Ni X.B."/>
            <person name="Tian J.H."/>
            <person name="Sheng Y."/>
            <person name="Liu T."/>
            <person name="Pan Y.S."/>
            <person name="Xia L.Y."/>
            <person name="Li J."/>
            <person name="Zhao F."/>
            <person name="Cao W.C."/>
        </authorList>
    </citation>
    <scope>NUCLEOTIDE SEQUENCE [LARGE SCALE GENOMIC DNA]</scope>
    <source>
        <strain evidence="6">HaeL-2018</strain>
    </source>
</reference>
<dbReference type="InterPro" id="IPR003653">
    <property type="entry name" value="Peptidase_C48_C"/>
</dbReference>
<keyword evidence="3" id="KW-0378">Hydrolase</keyword>
<dbReference type="GO" id="GO:0016929">
    <property type="term" value="F:deSUMOylase activity"/>
    <property type="evidence" value="ECO:0007669"/>
    <property type="project" value="TreeGrafter"/>
</dbReference>